<dbReference type="EMBL" id="CM003381">
    <property type="protein sequence ID" value="KOM57476.1"/>
    <property type="molecule type" value="Genomic_DNA"/>
</dbReference>
<dbReference type="AlphaFoldDB" id="A0A0L9VQZ5"/>
<organism evidence="2 3">
    <name type="scientific">Phaseolus angularis</name>
    <name type="common">Azuki bean</name>
    <name type="synonym">Vigna angularis</name>
    <dbReference type="NCBI Taxonomy" id="3914"/>
    <lineage>
        <taxon>Eukaryota</taxon>
        <taxon>Viridiplantae</taxon>
        <taxon>Streptophyta</taxon>
        <taxon>Embryophyta</taxon>
        <taxon>Tracheophyta</taxon>
        <taxon>Spermatophyta</taxon>
        <taxon>Magnoliopsida</taxon>
        <taxon>eudicotyledons</taxon>
        <taxon>Gunneridae</taxon>
        <taxon>Pentapetalae</taxon>
        <taxon>rosids</taxon>
        <taxon>fabids</taxon>
        <taxon>Fabales</taxon>
        <taxon>Fabaceae</taxon>
        <taxon>Papilionoideae</taxon>
        <taxon>50 kb inversion clade</taxon>
        <taxon>NPAAA clade</taxon>
        <taxon>indigoferoid/millettioid clade</taxon>
        <taxon>Phaseoleae</taxon>
        <taxon>Vigna</taxon>
    </lineage>
</organism>
<proteinExistence type="predicted"/>
<protein>
    <submittedName>
        <fullName evidence="2">Uncharacterized protein</fullName>
    </submittedName>
</protein>
<evidence type="ECO:0000313" key="2">
    <source>
        <dbReference type="EMBL" id="KOM57476.1"/>
    </source>
</evidence>
<name>A0A0L9VQZ5_PHAAN</name>
<feature type="region of interest" description="Disordered" evidence="1">
    <location>
        <begin position="86"/>
        <end position="108"/>
    </location>
</feature>
<reference evidence="3" key="1">
    <citation type="journal article" date="2015" name="Proc. Natl. Acad. Sci. U.S.A.">
        <title>Genome sequencing of adzuki bean (Vigna angularis) provides insight into high starch and low fat accumulation and domestication.</title>
        <authorList>
            <person name="Yang K."/>
            <person name="Tian Z."/>
            <person name="Chen C."/>
            <person name="Luo L."/>
            <person name="Zhao B."/>
            <person name="Wang Z."/>
            <person name="Yu L."/>
            <person name="Li Y."/>
            <person name="Sun Y."/>
            <person name="Li W."/>
            <person name="Chen Y."/>
            <person name="Li Y."/>
            <person name="Zhang Y."/>
            <person name="Ai D."/>
            <person name="Zhao J."/>
            <person name="Shang C."/>
            <person name="Ma Y."/>
            <person name="Wu B."/>
            <person name="Wang M."/>
            <person name="Gao L."/>
            <person name="Sun D."/>
            <person name="Zhang P."/>
            <person name="Guo F."/>
            <person name="Wang W."/>
            <person name="Li Y."/>
            <person name="Wang J."/>
            <person name="Varshney R.K."/>
            <person name="Wang J."/>
            <person name="Ling H.Q."/>
            <person name="Wan P."/>
        </authorList>
    </citation>
    <scope>NUCLEOTIDE SEQUENCE</scope>
    <source>
        <strain evidence="3">cv. Jingnong 6</strain>
    </source>
</reference>
<accession>A0A0L9VQZ5</accession>
<dbReference type="Gramene" id="KOM57476">
    <property type="protein sequence ID" value="KOM57476"/>
    <property type="gene ID" value="LR48_Vigan11g050900"/>
</dbReference>
<sequence length="108" mass="12370">MAAANIQEAGVVSRPWFWKKKEATIKEDHSVGTCWNNCNMIEEEANHEGVATEKKKNYIQLHRPELQQSVQHNSLGKFSVTQQSNPAASWYSSNHPDQGEETSWTLWK</sequence>
<evidence type="ECO:0000313" key="3">
    <source>
        <dbReference type="Proteomes" id="UP000053144"/>
    </source>
</evidence>
<gene>
    <name evidence="2" type="ORF">LR48_Vigan11g050900</name>
</gene>
<evidence type="ECO:0000256" key="1">
    <source>
        <dbReference type="SAM" id="MobiDB-lite"/>
    </source>
</evidence>
<dbReference type="Proteomes" id="UP000053144">
    <property type="component" value="Chromosome 11"/>
</dbReference>